<sequence length="79" mass="9246">MLNDDLELIAKSFENTSFFIDNIEQDKESDDLILNIKAKDNNVTISDTIKMLKKCFGLSKHIKEIAFSRVMRIRRKQIL</sequence>
<gene>
    <name evidence="1" type="ORF">GPS25_08660</name>
</gene>
<reference evidence="1" key="1">
    <citation type="submission" date="2019-12" db="EMBL/GenBank/DDBJ databases">
        <authorList>
            <consortium name="PulseNet: The National Subtyping Network for Foodborne Disease Surveillance"/>
            <person name="Tarr C.L."/>
            <person name="Trees E."/>
            <person name="Katz L.S."/>
            <person name="Carleton-Romer H.A."/>
            <person name="Stroika S."/>
            <person name="Kucerova Z."/>
            <person name="Roache K.F."/>
            <person name="Sabol A.L."/>
            <person name="Besser J."/>
            <person name="Gerner-Smidt P."/>
        </authorList>
    </citation>
    <scope>NUCLEOTIDE SEQUENCE</scope>
    <source>
        <strain evidence="1">PNUSAC014016</strain>
    </source>
</reference>
<dbReference type="AlphaFoldDB" id="A0A6F9JAX3"/>
<organism evidence="1">
    <name type="scientific">Campylobacter fetus</name>
    <dbReference type="NCBI Taxonomy" id="196"/>
    <lineage>
        <taxon>Bacteria</taxon>
        <taxon>Pseudomonadati</taxon>
        <taxon>Campylobacterota</taxon>
        <taxon>Epsilonproteobacteria</taxon>
        <taxon>Campylobacterales</taxon>
        <taxon>Campylobacteraceae</taxon>
        <taxon>Campylobacter</taxon>
    </lineage>
</organism>
<accession>A0A6F9JAX3</accession>
<evidence type="ECO:0000313" key="1">
    <source>
        <dbReference type="EMBL" id="EDO9682748.1"/>
    </source>
</evidence>
<protein>
    <submittedName>
        <fullName evidence="1">Uncharacterized protein</fullName>
    </submittedName>
</protein>
<proteinExistence type="predicted"/>
<comment type="caution">
    <text evidence="1">The sequence shown here is derived from an EMBL/GenBank/DDBJ whole genome shotgun (WGS) entry which is preliminary data.</text>
</comment>
<name>A0A6F9JAX3_CAMFE</name>
<dbReference type="EMBL" id="AANITE010000012">
    <property type="protein sequence ID" value="EDO9682748.1"/>
    <property type="molecule type" value="Genomic_DNA"/>
</dbReference>